<dbReference type="CDD" id="cd21152">
    <property type="entry name" value="PUA_TruB_bacterial"/>
    <property type="match status" value="1"/>
</dbReference>
<dbReference type="EMBL" id="AP024714">
    <property type="protein sequence ID" value="BCX81821.1"/>
    <property type="molecule type" value="Genomic_DNA"/>
</dbReference>
<dbReference type="InterPro" id="IPR032819">
    <property type="entry name" value="TruB_C"/>
</dbReference>
<evidence type="ECO:0000256" key="2">
    <source>
        <dbReference type="ARBA" id="ARBA00005642"/>
    </source>
</evidence>
<feature type="domain" description="Pseudouridine synthase II N-terminal" evidence="6">
    <location>
        <begin position="34"/>
        <end position="182"/>
    </location>
</feature>
<keyword evidence="4 5" id="KW-0413">Isomerase</keyword>
<evidence type="ECO:0000313" key="10">
    <source>
        <dbReference type="Proteomes" id="UP001321825"/>
    </source>
</evidence>
<accession>A0AAU9BT92</accession>
<evidence type="ECO:0000256" key="4">
    <source>
        <dbReference type="ARBA" id="ARBA00023235"/>
    </source>
</evidence>
<dbReference type="GO" id="GO:0031119">
    <property type="term" value="P:tRNA pseudouridine synthesis"/>
    <property type="evidence" value="ECO:0007669"/>
    <property type="project" value="UniProtKB-UniRule"/>
</dbReference>
<evidence type="ECO:0000259" key="7">
    <source>
        <dbReference type="Pfam" id="PF09157"/>
    </source>
</evidence>
<dbReference type="KEGG" id="mcau:MIT9_P1401"/>
<evidence type="ECO:0000313" key="9">
    <source>
        <dbReference type="EMBL" id="BCX81821.1"/>
    </source>
</evidence>
<sequence>MSKPRRRKGDAIDGILLLDKSPGLTSNQALQQAKRLLAARKAGHTGSLDPLATGLLPVCFGEATKISAFLLDSDKRYWVLVRLGTATATGDAEGEIRERKPVPELSRERIEAALARFRGEIMQIPPMYSALKQGGQRLYDLARQGIEVERPPRRVVIHELKLLDFGPDFLELEVFCSKGTFIRTLAEDIAGALDTLGHVEQLRRTAVGDFAIDDAVTLEALAEMPLAERCALLLPIDRAVASWPEIRLGDEMAFYLLRGQPVLIPKLQAEGFVRLYNREGAFIGVGEVLDDGRVAPRRLFNLSKSKPSA</sequence>
<comment type="similarity">
    <text evidence="2 5">Belongs to the pseudouridine synthase TruB family. Type 1 subfamily.</text>
</comment>
<dbReference type="CDD" id="cd02573">
    <property type="entry name" value="PseudoU_synth_EcTruB"/>
    <property type="match status" value="1"/>
</dbReference>
<dbReference type="InterPro" id="IPR015947">
    <property type="entry name" value="PUA-like_sf"/>
</dbReference>
<feature type="domain" description="tRNA pseudouridylate synthase B C-terminal" evidence="8">
    <location>
        <begin position="183"/>
        <end position="240"/>
    </location>
</feature>
<dbReference type="PANTHER" id="PTHR13767">
    <property type="entry name" value="TRNA-PSEUDOURIDINE SYNTHASE"/>
    <property type="match status" value="1"/>
</dbReference>
<dbReference type="GO" id="GO:0003723">
    <property type="term" value="F:RNA binding"/>
    <property type="evidence" value="ECO:0007669"/>
    <property type="project" value="InterPro"/>
</dbReference>
<dbReference type="AlphaFoldDB" id="A0AAU9BT92"/>
<dbReference type="HAMAP" id="MF_01080">
    <property type="entry name" value="TruB_bact"/>
    <property type="match status" value="1"/>
</dbReference>
<dbReference type="NCBIfam" id="TIGR00431">
    <property type="entry name" value="TruB"/>
    <property type="match status" value="1"/>
</dbReference>
<proteinExistence type="inferred from homology"/>
<dbReference type="SUPFAM" id="SSF55120">
    <property type="entry name" value="Pseudouridine synthase"/>
    <property type="match status" value="1"/>
</dbReference>
<dbReference type="SUPFAM" id="SSF88697">
    <property type="entry name" value="PUA domain-like"/>
    <property type="match status" value="1"/>
</dbReference>
<dbReference type="InterPro" id="IPR020103">
    <property type="entry name" value="PsdUridine_synth_cat_dom_sf"/>
</dbReference>
<comment type="function">
    <text evidence="5">Responsible for synthesis of pseudouridine from uracil-55 in the psi GC loop of transfer RNAs.</text>
</comment>
<gene>
    <name evidence="5" type="primary">truB</name>
    <name evidence="9" type="ORF">MIT9_P1401</name>
</gene>
<dbReference type="Gene3D" id="2.30.130.10">
    <property type="entry name" value="PUA domain"/>
    <property type="match status" value="1"/>
</dbReference>
<comment type="catalytic activity">
    <reaction evidence="1 5">
        <text>uridine(55) in tRNA = pseudouridine(55) in tRNA</text>
        <dbReference type="Rhea" id="RHEA:42532"/>
        <dbReference type="Rhea" id="RHEA-COMP:10101"/>
        <dbReference type="Rhea" id="RHEA-COMP:10102"/>
        <dbReference type="ChEBI" id="CHEBI:65314"/>
        <dbReference type="ChEBI" id="CHEBI:65315"/>
        <dbReference type="EC" id="5.4.99.25"/>
    </reaction>
</comment>
<dbReference type="Proteomes" id="UP001321825">
    <property type="component" value="Chromosome"/>
</dbReference>
<evidence type="ECO:0000259" key="8">
    <source>
        <dbReference type="Pfam" id="PF16198"/>
    </source>
</evidence>
<dbReference type="Pfam" id="PF01509">
    <property type="entry name" value="TruB_N"/>
    <property type="match status" value="1"/>
</dbReference>
<dbReference type="InterPro" id="IPR015240">
    <property type="entry name" value="tRNA_sdUridine_synth_fam1_C"/>
</dbReference>
<dbReference type="PANTHER" id="PTHR13767:SF2">
    <property type="entry name" value="PSEUDOURIDYLATE SYNTHASE TRUB1"/>
    <property type="match status" value="1"/>
</dbReference>
<dbReference type="GO" id="GO:0160148">
    <property type="term" value="F:tRNA pseudouridine(55) synthase activity"/>
    <property type="evidence" value="ECO:0007669"/>
    <property type="project" value="UniProtKB-EC"/>
</dbReference>
<dbReference type="GO" id="GO:1990481">
    <property type="term" value="P:mRNA pseudouridine synthesis"/>
    <property type="evidence" value="ECO:0007669"/>
    <property type="project" value="TreeGrafter"/>
</dbReference>
<organism evidence="9 10">
    <name type="scientific">Methylomarinovum caldicuralii</name>
    <dbReference type="NCBI Taxonomy" id="438856"/>
    <lineage>
        <taxon>Bacteria</taxon>
        <taxon>Pseudomonadati</taxon>
        <taxon>Pseudomonadota</taxon>
        <taxon>Gammaproteobacteria</taxon>
        <taxon>Methylococcales</taxon>
        <taxon>Methylothermaceae</taxon>
        <taxon>Methylomarinovum</taxon>
    </lineage>
</organism>
<reference evidence="10" key="1">
    <citation type="journal article" date="2024" name="Int. J. Syst. Evol. Microbiol.">
        <title>Methylomarinovum tepidoasis sp. nov., a moderately thermophilic methanotroph of the family Methylothermaceae isolated from a deep-sea hydrothermal field.</title>
        <authorList>
            <person name="Hirayama H."/>
            <person name="Takaki Y."/>
            <person name="Abe M."/>
            <person name="Miyazaki M."/>
            <person name="Uematsu K."/>
            <person name="Matsui Y."/>
            <person name="Takai K."/>
        </authorList>
    </citation>
    <scope>NUCLEOTIDE SEQUENCE [LARGE SCALE GENOMIC DNA]</scope>
    <source>
        <strain evidence="10">IT-9</strain>
    </source>
</reference>
<dbReference type="InterPro" id="IPR014780">
    <property type="entry name" value="tRNA_psdUridine_synth_TruB"/>
</dbReference>
<feature type="domain" description="tRNA pseudouridine synthase II TruB subfamily 1 C-terminal" evidence="7">
    <location>
        <begin position="244"/>
        <end position="300"/>
    </location>
</feature>
<evidence type="ECO:0000256" key="1">
    <source>
        <dbReference type="ARBA" id="ARBA00000385"/>
    </source>
</evidence>
<keyword evidence="3 5" id="KW-0819">tRNA processing</keyword>
<evidence type="ECO:0000256" key="3">
    <source>
        <dbReference type="ARBA" id="ARBA00022694"/>
    </source>
</evidence>
<dbReference type="Pfam" id="PF16198">
    <property type="entry name" value="TruB_C_2"/>
    <property type="match status" value="1"/>
</dbReference>
<evidence type="ECO:0000256" key="5">
    <source>
        <dbReference type="HAMAP-Rule" id="MF_01080"/>
    </source>
</evidence>
<dbReference type="EC" id="5.4.99.25" evidence="5"/>
<dbReference type="RefSeq" id="WP_317704250.1">
    <property type="nucleotide sequence ID" value="NZ_AP024714.1"/>
</dbReference>
<dbReference type="FunFam" id="3.30.2350.10:FF:000011">
    <property type="entry name" value="tRNA pseudouridine synthase B"/>
    <property type="match status" value="1"/>
</dbReference>
<keyword evidence="10" id="KW-1185">Reference proteome</keyword>
<name>A0AAU9BT92_9GAMM</name>
<dbReference type="Pfam" id="PF09157">
    <property type="entry name" value="TruB-C_2"/>
    <property type="match status" value="1"/>
</dbReference>
<dbReference type="Gene3D" id="3.30.2350.10">
    <property type="entry name" value="Pseudouridine synthase"/>
    <property type="match status" value="1"/>
</dbReference>
<feature type="active site" description="Nucleophile" evidence="5">
    <location>
        <position position="49"/>
    </location>
</feature>
<evidence type="ECO:0000259" key="6">
    <source>
        <dbReference type="Pfam" id="PF01509"/>
    </source>
</evidence>
<dbReference type="InterPro" id="IPR002501">
    <property type="entry name" value="PsdUridine_synth_N"/>
</dbReference>
<dbReference type="InterPro" id="IPR036974">
    <property type="entry name" value="PUA_sf"/>
</dbReference>
<protein>
    <recommendedName>
        <fullName evidence="5">tRNA pseudouridine synthase B</fullName>
        <ecNumber evidence="5">5.4.99.25</ecNumber>
    </recommendedName>
    <alternativeName>
        <fullName evidence="5">tRNA pseudouridine(55) synthase</fullName>
        <shortName evidence="5">Psi55 synthase</shortName>
    </alternativeName>
    <alternativeName>
        <fullName evidence="5">tRNA pseudouridylate synthase</fullName>
    </alternativeName>
    <alternativeName>
        <fullName evidence="5">tRNA-uridine isomerase</fullName>
    </alternativeName>
</protein>
<dbReference type="FunFam" id="2.30.130.10:FF:000012">
    <property type="entry name" value="tRNA pseudouridine synthase B"/>
    <property type="match status" value="1"/>
</dbReference>